<evidence type="ECO:0000313" key="4">
    <source>
        <dbReference type="Proteomes" id="UP000015106"/>
    </source>
</evidence>
<keyword evidence="2" id="KW-0472">Membrane</keyword>
<keyword evidence="2" id="KW-1133">Transmembrane helix</keyword>
<sequence>MSNHPTRGSLISPKQEIPLLPPPSRSRLTAARLHRGMVTNSFLVSRFFFLASLNCICYILGFWLA</sequence>
<keyword evidence="4" id="KW-1185">Reference proteome</keyword>
<evidence type="ECO:0000256" key="2">
    <source>
        <dbReference type="SAM" id="Phobius"/>
    </source>
</evidence>
<dbReference type="Proteomes" id="UP000015106">
    <property type="component" value="Chromosome 3"/>
</dbReference>
<feature type="transmembrane region" description="Helical" evidence="2">
    <location>
        <begin position="42"/>
        <end position="64"/>
    </location>
</feature>
<dbReference type="AlphaFoldDB" id="A0A8R7TRN8"/>
<reference evidence="3" key="2">
    <citation type="submission" date="2018-03" db="EMBL/GenBank/DDBJ databases">
        <title>The Triticum urartu genome reveals the dynamic nature of wheat genome evolution.</title>
        <authorList>
            <person name="Ling H."/>
            <person name="Ma B."/>
            <person name="Shi X."/>
            <person name="Liu H."/>
            <person name="Dong L."/>
            <person name="Sun H."/>
            <person name="Cao Y."/>
            <person name="Gao Q."/>
            <person name="Zheng S."/>
            <person name="Li Y."/>
            <person name="Yu Y."/>
            <person name="Du H."/>
            <person name="Qi M."/>
            <person name="Li Y."/>
            <person name="Yu H."/>
            <person name="Cui Y."/>
            <person name="Wang N."/>
            <person name="Chen C."/>
            <person name="Wu H."/>
            <person name="Zhao Y."/>
            <person name="Zhang J."/>
            <person name="Li Y."/>
            <person name="Zhou W."/>
            <person name="Zhang B."/>
            <person name="Hu W."/>
            <person name="Eijk M."/>
            <person name="Tang J."/>
            <person name="Witsenboer H."/>
            <person name="Zhao S."/>
            <person name="Li Z."/>
            <person name="Zhang A."/>
            <person name="Wang D."/>
            <person name="Liang C."/>
        </authorList>
    </citation>
    <scope>NUCLEOTIDE SEQUENCE [LARGE SCALE GENOMIC DNA]</scope>
    <source>
        <strain evidence="3">cv. G1812</strain>
    </source>
</reference>
<dbReference type="EnsemblPlants" id="TuG1812G0300000847.01.T01">
    <property type="protein sequence ID" value="TuG1812G0300000847.01.T01.cds399320"/>
    <property type="gene ID" value="TuG1812G0300000847.01"/>
</dbReference>
<evidence type="ECO:0000256" key="1">
    <source>
        <dbReference type="SAM" id="MobiDB-lite"/>
    </source>
</evidence>
<keyword evidence="2" id="KW-0812">Transmembrane</keyword>
<reference evidence="4" key="1">
    <citation type="journal article" date="2013" name="Nature">
        <title>Draft genome of the wheat A-genome progenitor Triticum urartu.</title>
        <authorList>
            <person name="Ling H.Q."/>
            <person name="Zhao S."/>
            <person name="Liu D."/>
            <person name="Wang J."/>
            <person name="Sun H."/>
            <person name="Zhang C."/>
            <person name="Fan H."/>
            <person name="Li D."/>
            <person name="Dong L."/>
            <person name="Tao Y."/>
            <person name="Gao C."/>
            <person name="Wu H."/>
            <person name="Li Y."/>
            <person name="Cui Y."/>
            <person name="Guo X."/>
            <person name="Zheng S."/>
            <person name="Wang B."/>
            <person name="Yu K."/>
            <person name="Liang Q."/>
            <person name="Yang W."/>
            <person name="Lou X."/>
            <person name="Chen J."/>
            <person name="Feng M."/>
            <person name="Jian J."/>
            <person name="Zhang X."/>
            <person name="Luo G."/>
            <person name="Jiang Y."/>
            <person name="Liu J."/>
            <person name="Wang Z."/>
            <person name="Sha Y."/>
            <person name="Zhang B."/>
            <person name="Wu H."/>
            <person name="Tang D."/>
            <person name="Shen Q."/>
            <person name="Xue P."/>
            <person name="Zou S."/>
            <person name="Wang X."/>
            <person name="Liu X."/>
            <person name="Wang F."/>
            <person name="Yang Y."/>
            <person name="An X."/>
            <person name="Dong Z."/>
            <person name="Zhang K."/>
            <person name="Zhang X."/>
            <person name="Luo M.C."/>
            <person name="Dvorak J."/>
            <person name="Tong Y."/>
            <person name="Wang J."/>
            <person name="Yang H."/>
            <person name="Li Z."/>
            <person name="Wang D."/>
            <person name="Zhang A."/>
            <person name="Wang J."/>
        </authorList>
    </citation>
    <scope>NUCLEOTIDE SEQUENCE</scope>
    <source>
        <strain evidence="4">cv. G1812</strain>
    </source>
</reference>
<organism evidence="3 4">
    <name type="scientific">Triticum urartu</name>
    <name type="common">Red wild einkorn</name>
    <name type="synonym">Crithodium urartu</name>
    <dbReference type="NCBI Taxonomy" id="4572"/>
    <lineage>
        <taxon>Eukaryota</taxon>
        <taxon>Viridiplantae</taxon>
        <taxon>Streptophyta</taxon>
        <taxon>Embryophyta</taxon>
        <taxon>Tracheophyta</taxon>
        <taxon>Spermatophyta</taxon>
        <taxon>Magnoliopsida</taxon>
        <taxon>Liliopsida</taxon>
        <taxon>Poales</taxon>
        <taxon>Poaceae</taxon>
        <taxon>BOP clade</taxon>
        <taxon>Pooideae</taxon>
        <taxon>Triticodae</taxon>
        <taxon>Triticeae</taxon>
        <taxon>Triticinae</taxon>
        <taxon>Triticum</taxon>
    </lineage>
</organism>
<evidence type="ECO:0000313" key="3">
    <source>
        <dbReference type="EnsemblPlants" id="TuG1812G0300000847.01.T01.cds399320"/>
    </source>
</evidence>
<protein>
    <submittedName>
        <fullName evidence="3">Uncharacterized protein</fullName>
    </submittedName>
</protein>
<dbReference type="Gramene" id="TuG1812G0300000847.01.T01">
    <property type="protein sequence ID" value="TuG1812G0300000847.01.T01.cds399320"/>
    <property type="gene ID" value="TuG1812G0300000847.01"/>
</dbReference>
<reference evidence="3" key="3">
    <citation type="submission" date="2022-06" db="UniProtKB">
        <authorList>
            <consortium name="EnsemblPlants"/>
        </authorList>
    </citation>
    <scope>IDENTIFICATION</scope>
</reference>
<feature type="region of interest" description="Disordered" evidence="1">
    <location>
        <begin position="1"/>
        <end position="22"/>
    </location>
</feature>
<name>A0A8R7TRN8_TRIUA</name>
<accession>A0A8R7TRN8</accession>
<proteinExistence type="predicted"/>